<evidence type="ECO:0000313" key="1">
    <source>
        <dbReference type="EMBL" id="VDO53279.1"/>
    </source>
</evidence>
<protein>
    <submittedName>
        <fullName evidence="1">Uncharacterized protein</fullName>
    </submittedName>
</protein>
<name>A0A183LDN3_9TREM</name>
<dbReference type="AlphaFoldDB" id="A0A183LDN3"/>
<evidence type="ECO:0000313" key="2">
    <source>
        <dbReference type="Proteomes" id="UP000277204"/>
    </source>
</evidence>
<accession>A0A183LDN3</accession>
<keyword evidence="2" id="KW-1185">Reference proteome</keyword>
<proteinExistence type="predicted"/>
<reference evidence="1 2" key="1">
    <citation type="submission" date="2018-11" db="EMBL/GenBank/DDBJ databases">
        <authorList>
            <consortium name="Pathogen Informatics"/>
        </authorList>
    </citation>
    <scope>NUCLEOTIDE SEQUENCE [LARGE SCALE GENOMIC DNA]</scope>
    <source>
        <strain evidence="1 2">Zambia</strain>
    </source>
</reference>
<sequence>MRTSTFERKYLIQQTGFTQLDDLHFADDLTLLSHTHQQMQMNTTNVAAEFRSVGLNIHTVNSKILKYNTE</sequence>
<organism evidence="1 2">
    <name type="scientific">Schistosoma margrebowiei</name>
    <dbReference type="NCBI Taxonomy" id="48269"/>
    <lineage>
        <taxon>Eukaryota</taxon>
        <taxon>Metazoa</taxon>
        <taxon>Spiralia</taxon>
        <taxon>Lophotrochozoa</taxon>
        <taxon>Platyhelminthes</taxon>
        <taxon>Trematoda</taxon>
        <taxon>Digenea</taxon>
        <taxon>Strigeidida</taxon>
        <taxon>Schistosomatoidea</taxon>
        <taxon>Schistosomatidae</taxon>
        <taxon>Schistosoma</taxon>
    </lineage>
</organism>
<dbReference type="EMBL" id="UZAI01000462">
    <property type="protein sequence ID" value="VDO53279.1"/>
    <property type="molecule type" value="Genomic_DNA"/>
</dbReference>
<gene>
    <name evidence="1" type="ORF">SMRZ_LOCUS1908</name>
</gene>
<dbReference type="Proteomes" id="UP000277204">
    <property type="component" value="Unassembled WGS sequence"/>
</dbReference>